<evidence type="ECO:0000256" key="1">
    <source>
        <dbReference type="SAM" id="MobiDB-lite"/>
    </source>
</evidence>
<evidence type="ECO:0000313" key="3">
    <source>
        <dbReference type="Proteomes" id="UP000322699"/>
    </source>
</evidence>
<feature type="region of interest" description="Disordered" evidence="1">
    <location>
        <begin position="527"/>
        <end position="556"/>
    </location>
</feature>
<dbReference type="OrthoDB" id="219504at2"/>
<gene>
    <name evidence="2" type="ORF">LF1_10680</name>
</gene>
<name>A0A5B1CBK0_9BACT</name>
<accession>A0A5B1CBK0</accession>
<proteinExistence type="predicted"/>
<dbReference type="EMBL" id="VRLW01000001">
    <property type="protein sequence ID" value="KAA1258548.1"/>
    <property type="molecule type" value="Genomic_DNA"/>
</dbReference>
<dbReference type="Proteomes" id="UP000322699">
    <property type="component" value="Unassembled WGS sequence"/>
</dbReference>
<reference evidence="2 3" key="1">
    <citation type="submission" date="2019-08" db="EMBL/GenBank/DDBJ databases">
        <title>Deep-cultivation of Planctomycetes and their phenomic and genomic characterization uncovers novel biology.</title>
        <authorList>
            <person name="Wiegand S."/>
            <person name="Jogler M."/>
            <person name="Boedeker C."/>
            <person name="Pinto D."/>
            <person name="Vollmers J."/>
            <person name="Rivas-Marin E."/>
            <person name="Kohn T."/>
            <person name="Peeters S.H."/>
            <person name="Heuer A."/>
            <person name="Rast P."/>
            <person name="Oberbeckmann S."/>
            <person name="Bunk B."/>
            <person name="Jeske O."/>
            <person name="Meyerdierks A."/>
            <person name="Storesund J.E."/>
            <person name="Kallscheuer N."/>
            <person name="Luecker S."/>
            <person name="Lage O.M."/>
            <person name="Pohl T."/>
            <person name="Merkel B.J."/>
            <person name="Hornburger P."/>
            <person name="Mueller R.-W."/>
            <person name="Bruemmer F."/>
            <person name="Labrenz M."/>
            <person name="Spormann A.M."/>
            <person name="Op Den Camp H."/>
            <person name="Overmann J."/>
            <person name="Amann R."/>
            <person name="Jetten M.S.M."/>
            <person name="Mascher T."/>
            <person name="Medema M.H."/>
            <person name="Devos D.P."/>
            <person name="Kaster A.-K."/>
            <person name="Ovreas L."/>
            <person name="Rohde M."/>
            <person name="Galperin M.Y."/>
            <person name="Jogler C."/>
        </authorList>
    </citation>
    <scope>NUCLEOTIDE SEQUENCE [LARGE SCALE GENOMIC DNA]</scope>
    <source>
        <strain evidence="2 3">LF1</strain>
    </source>
</reference>
<dbReference type="AlphaFoldDB" id="A0A5B1CBK0"/>
<organism evidence="2 3">
    <name type="scientific">Rubripirellula obstinata</name>
    <dbReference type="NCBI Taxonomy" id="406547"/>
    <lineage>
        <taxon>Bacteria</taxon>
        <taxon>Pseudomonadati</taxon>
        <taxon>Planctomycetota</taxon>
        <taxon>Planctomycetia</taxon>
        <taxon>Pirellulales</taxon>
        <taxon>Pirellulaceae</taxon>
        <taxon>Rubripirellula</taxon>
    </lineage>
</organism>
<keyword evidence="3" id="KW-1185">Reference proteome</keyword>
<dbReference type="RefSeq" id="WP_068257903.1">
    <property type="nucleotide sequence ID" value="NZ_LWSK01000001.1"/>
</dbReference>
<protein>
    <submittedName>
        <fullName evidence="2">Uncharacterized protein</fullName>
    </submittedName>
</protein>
<evidence type="ECO:0000313" key="2">
    <source>
        <dbReference type="EMBL" id="KAA1258548.1"/>
    </source>
</evidence>
<sequence length="1040" mass="112861">MKRLTQYLSALILLSALAVVYQNTLVPLIQPPVAESIPIKPAQSLRMDASLTDLFPEGSWQRGSCKVLQTADGMLLFEKWEQTSSDQWKLWPVAVVMGRGMSSKKSSEPLILEANQGAEIKFSASLDVMSGGAPPIERGRMIGPVHLYRKASEGVPGKSNSEEAGRTIDLLTSNVGIDKRKIWTTDSITMQVGGARLVGSDLTIHFARDPSKGGGDAHSIMDRMELFYLDELTLPLSQAQSVDPSSPDKGIVSIGCKGRIEYDFALDHLKLSDSVSLVHQSSTGLVDRFDCDRLQLWLNDPANQSLVRSGPLDWVNKLIAVGKSEENRPAMAVLPSFDTSITADEIMLDSRAGKVRASGQKGIWLSRGPIWAGLAGLDYDFDPTRPQSIGTLSVLGAGVVKIDDPKIAVKQAHWNNSLQVRPRGMPTIDNLDVDIDINVEGDFEAEFVDGGTFKADSLHAILTPEKVQPAPGAVNLNSSGQAETTLVPSEFNVTGNVEVDTSAIIAKTDFLRLLFVSEADPVQKTLGREEAKPSPLRQWVSQPTPESMSQADSQSGGAMEVPAARARPVMRGDSIQAVLRRNTAGLSAKSLRVEGNVQVDHSLATADAMMPVRLSADRLRLLDGAGDDVLELTSSPEQPARFDIGDGFFIGRTIQVRPTENMIWIPESGEFQIPTQVLPTGMANSDPTQAENTANDIRWSRPPYCRWQGEMTFDGKSILLSDGVDITATMIRAREQWDFNIKGDRLKVNLADGVSLSDFVSLKNAEIQSIAIQQSDARPVLVKAMQRAADGALEAKHLIQAAELTMLPGQADVTAPQSGTLIGSGPGWYRGWMPSRKPTTSGPLRSDATATMIDDADRPLTGIHLTFNNAMEADMQNRRLTFGRGVRIGIKPVSHWDDAFSAAEMNTLAIGESTMDCEQLQLAMEPAAPTSYGRPGAPMPWQVQAISGIILRTRSERGLLETTANRASYAASKDLFTLYGTPNRPAVIKQFTPAGQLRINMAVKSAVVRPSTMMIESMEMESVNMATPANLSRPKPGSYR</sequence>
<comment type="caution">
    <text evidence="2">The sequence shown here is derived from an EMBL/GenBank/DDBJ whole genome shotgun (WGS) entry which is preliminary data.</text>
</comment>
<feature type="compositionally biased region" description="Polar residues" evidence="1">
    <location>
        <begin position="539"/>
        <end position="556"/>
    </location>
</feature>